<organism evidence="1">
    <name type="scientific">Anguilla anguilla</name>
    <name type="common">European freshwater eel</name>
    <name type="synonym">Muraena anguilla</name>
    <dbReference type="NCBI Taxonomy" id="7936"/>
    <lineage>
        <taxon>Eukaryota</taxon>
        <taxon>Metazoa</taxon>
        <taxon>Chordata</taxon>
        <taxon>Craniata</taxon>
        <taxon>Vertebrata</taxon>
        <taxon>Euteleostomi</taxon>
        <taxon>Actinopterygii</taxon>
        <taxon>Neopterygii</taxon>
        <taxon>Teleostei</taxon>
        <taxon>Anguilliformes</taxon>
        <taxon>Anguillidae</taxon>
        <taxon>Anguilla</taxon>
    </lineage>
</organism>
<proteinExistence type="predicted"/>
<name>A0A0E9S3Y9_ANGAN</name>
<protein>
    <submittedName>
        <fullName evidence="1">Uncharacterized protein</fullName>
    </submittedName>
</protein>
<dbReference type="EMBL" id="GBXM01073349">
    <property type="protein sequence ID" value="JAH35228.1"/>
    <property type="molecule type" value="Transcribed_RNA"/>
</dbReference>
<sequence>MSQIYEIILFTASRKCMQISC</sequence>
<reference evidence="1" key="2">
    <citation type="journal article" date="2015" name="Fish Shellfish Immunol.">
        <title>Early steps in the European eel (Anguilla anguilla)-Vibrio vulnificus interaction in the gills: Role of the RtxA13 toxin.</title>
        <authorList>
            <person name="Callol A."/>
            <person name="Pajuelo D."/>
            <person name="Ebbesson L."/>
            <person name="Teles M."/>
            <person name="MacKenzie S."/>
            <person name="Amaro C."/>
        </authorList>
    </citation>
    <scope>NUCLEOTIDE SEQUENCE</scope>
</reference>
<accession>A0A0E9S3Y9</accession>
<evidence type="ECO:0000313" key="1">
    <source>
        <dbReference type="EMBL" id="JAH35228.1"/>
    </source>
</evidence>
<dbReference type="AlphaFoldDB" id="A0A0E9S3Y9"/>
<reference evidence="1" key="1">
    <citation type="submission" date="2014-11" db="EMBL/GenBank/DDBJ databases">
        <authorList>
            <person name="Amaro Gonzalez C."/>
        </authorList>
    </citation>
    <scope>NUCLEOTIDE SEQUENCE</scope>
</reference>